<dbReference type="EMBL" id="NCVQ01000006">
    <property type="protein sequence ID" value="PWZ24635.1"/>
    <property type="molecule type" value="Genomic_DNA"/>
</dbReference>
<proteinExistence type="predicted"/>
<sequence>TEAYHKVQISYRCTSLFSTPFVLNYYTFWLFYLCV</sequence>
<accession>A0A3L6EUX3</accession>
<name>A0A3L6EUX3_MAIZE</name>
<feature type="non-terminal residue" evidence="1">
    <location>
        <position position="1"/>
    </location>
</feature>
<protein>
    <submittedName>
        <fullName evidence="1">Uncharacterized protein</fullName>
    </submittedName>
</protein>
<evidence type="ECO:0000313" key="1">
    <source>
        <dbReference type="EMBL" id="PWZ24635.1"/>
    </source>
</evidence>
<organism evidence="1">
    <name type="scientific">Zea mays</name>
    <name type="common">Maize</name>
    <dbReference type="NCBI Taxonomy" id="4577"/>
    <lineage>
        <taxon>Eukaryota</taxon>
        <taxon>Viridiplantae</taxon>
        <taxon>Streptophyta</taxon>
        <taxon>Embryophyta</taxon>
        <taxon>Tracheophyta</taxon>
        <taxon>Spermatophyta</taxon>
        <taxon>Magnoliopsida</taxon>
        <taxon>Liliopsida</taxon>
        <taxon>Poales</taxon>
        <taxon>Poaceae</taxon>
        <taxon>PACMAD clade</taxon>
        <taxon>Panicoideae</taxon>
        <taxon>Andropogonodae</taxon>
        <taxon>Andropogoneae</taxon>
        <taxon>Tripsacinae</taxon>
        <taxon>Zea</taxon>
    </lineage>
</organism>
<reference evidence="1" key="1">
    <citation type="journal article" date="2018" name="Nat. Genet.">
        <title>Extensive intraspecific gene order and gene structural variations between Mo17 and other maize genomes.</title>
        <authorList>
            <person name="Sun S."/>
            <person name="Zhou Y."/>
            <person name="Chen J."/>
            <person name="Shi J."/>
            <person name="Zhao H."/>
            <person name="Zhao H."/>
            <person name="Song W."/>
            <person name="Zhang M."/>
            <person name="Cui Y."/>
            <person name="Dong X."/>
            <person name="Liu H."/>
            <person name="Ma X."/>
            <person name="Jiao Y."/>
            <person name="Wang B."/>
            <person name="Wei X."/>
            <person name="Stein J.C."/>
            <person name="Glaubitz J.C."/>
            <person name="Lu F."/>
            <person name="Yu G."/>
            <person name="Liang C."/>
            <person name="Fengler K."/>
            <person name="Li B."/>
            <person name="Rafalski A."/>
            <person name="Schnable P.S."/>
            <person name="Ware D.H."/>
            <person name="Buckler E.S."/>
            <person name="Lai J."/>
        </authorList>
    </citation>
    <scope>NUCLEOTIDE SEQUENCE [LARGE SCALE GENOMIC DNA]</scope>
    <source>
        <tissue evidence="1">Seedling</tissue>
    </source>
</reference>
<dbReference type="Proteomes" id="UP000251960">
    <property type="component" value="Chromosome 5"/>
</dbReference>
<comment type="caution">
    <text evidence="1">The sequence shown here is derived from an EMBL/GenBank/DDBJ whole genome shotgun (WGS) entry which is preliminary data.</text>
</comment>
<gene>
    <name evidence="1" type="ORF">Zm00014a_007286</name>
</gene>
<dbReference type="AlphaFoldDB" id="A0A3L6EUX3"/>